<organism evidence="9 10">
    <name type="scientific">Candidatus Deianiraea vastatrix</name>
    <dbReference type="NCBI Taxonomy" id="2163644"/>
    <lineage>
        <taxon>Bacteria</taxon>
        <taxon>Pseudomonadati</taxon>
        <taxon>Pseudomonadota</taxon>
        <taxon>Alphaproteobacteria</taxon>
        <taxon>Rickettsiales</taxon>
        <taxon>Candidatus Deianiraeaceae</taxon>
        <taxon>Candidatus Deianiraea</taxon>
    </lineage>
</organism>
<reference evidence="9 10" key="1">
    <citation type="journal article" date="2019" name="ISME J.">
        <title>Deianiraea, an extracellular bacterium associated with the ciliate Paramecium, suggests an alternative scenario for the evolution of Rickettsiales.</title>
        <authorList>
            <person name="Castelli M."/>
            <person name="Sabaneyeva E."/>
            <person name="Lanzoni O."/>
            <person name="Lebedeva N."/>
            <person name="Floriano A.M."/>
            <person name="Gaiarsa S."/>
            <person name="Benken K."/>
            <person name="Modeo L."/>
            <person name="Bandi C."/>
            <person name="Potekhin A."/>
            <person name="Sassera D."/>
            <person name="Petroni G."/>
        </authorList>
    </citation>
    <scope>NUCLEOTIDE SEQUENCE [LARGE SCALE GENOMIC DNA]</scope>
    <source>
        <strain evidence="9">CyL4-1</strain>
    </source>
</reference>
<keyword evidence="4 7" id="KW-0812">Transmembrane</keyword>
<evidence type="ECO:0000256" key="6">
    <source>
        <dbReference type="ARBA" id="ARBA00023136"/>
    </source>
</evidence>
<dbReference type="OrthoDB" id="2085045at2"/>
<dbReference type="Proteomes" id="UP000321934">
    <property type="component" value="Chromosome"/>
</dbReference>
<feature type="domain" description="Na+/H+ antiporter MnhB subunit-related protein" evidence="8">
    <location>
        <begin position="8"/>
        <end position="131"/>
    </location>
</feature>
<feature type="transmembrane region" description="Helical" evidence="7">
    <location>
        <begin position="113"/>
        <end position="138"/>
    </location>
</feature>
<keyword evidence="6 7" id="KW-0472">Membrane</keyword>
<keyword evidence="5 7" id="KW-1133">Transmembrane helix</keyword>
<dbReference type="InterPro" id="IPR050622">
    <property type="entry name" value="CPA3_antiporter_subunitB"/>
</dbReference>
<accession>A0A5B8XDZ6</accession>
<evidence type="ECO:0000256" key="4">
    <source>
        <dbReference type="ARBA" id="ARBA00022692"/>
    </source>
</evidence>
<dbReference type="PANTHER" id="PTHR33932:SF4">
    <property type="entry name" value="NA(+)_H(+) ANTIPORTER SUBUNIT B"/>
    <property type="match status" value="1"/>
</dbReference>
<evidence type="ECO:0000256" key="2">
    <source>
        <dbReference type="ARBA" id="ARBA00009425"/>
    </source>
</evidence>
<dbReference type="PANTHER" id="PTHR33932">
    <property type="entry name" value="NA(+)/H(+) ANTIPORTER SUBUNIT B"/>
    <property type="match status" value="1"/>
</dbReference>
<evidence type="ECO:0000256" key="3">
    <source>
        <dbReference type="ARBA" id="ARBA00022475"/>
    </source>
</evidence>
<evidence type="ECO:0000256" key="5">
    <source>
        <dbReference type="ARBA" id="ARBA00022989"/>
    </source>
</evidence>
<evidence type="ECO:0000256" key="1">
    <source>
        <dbReference type="ARBA" id="ARBA00004651"/>
    </source>
</evidence>
<dbReference type="GO" id="GO:0005886">
    <property type="term" value="C:plasma membrane"/>
    <property type="evidence" value="ECO:0007669"/>
    <property type="project" value="UniProtKB-SubCell"/>
</dbReference>
<dbReference type="InterPro" id="IPR007182">
    <property type="entry name" value="MnhB"/>
</dbReference>
<name>A0A5B8XDZ6_9RICK</name>
<sequence>MKTLDNKILAICMHIITPPILMFAFYLQFHGEVSPGGGFQSGIIFTIPIIVYIMLYGSTTRQGYILTQTPLLKNIGLTGVVMYILIGLIGNLLGGEFLDYSTFSKSAQIAQQIGIFAIEAAVCMAVFGSMSTIFLSFYKYIMHKNFS</sequence>
<comment type="similarity">
    <text evidence="2">Belongs to the CPA3 antiporters (TC 2.A.63) subunit B family.</text>
</comment>
<keyword evidence="10" id="KW-1185">Reference proteome</keyword>
<dbReference type="Pfam" id="PF04039">
    <property type="entry name" value="MnhB"/>
    <property type="match status" value="1"/>
</dbReference>
<gene>
    <name evidence="9" type="ORF">Deia_00692</name>
</gene>
<evidence type="ECO:0000259" key="8">
    <source>
        <dbReference type="Pfam" id="PF04039"/>
    </source>
</evidence>
<feature type="transmembrane region" description="Helical" evidence="7">
    <location>
        <begin position="71"/>
        <end position="93"/>
    </location>
</feature>
<comment type="subcellular location">
    <subcellularLocation>
        <location evidence="1">Cell membrane</location>
        <topology evidence="1">Multi-pass membrane protein</topology>
    </subcellularLocation>
</comment>
<evidence type="ECO:0000313" key="9">
    <source>
        <dbReference type="EMBL" id="QED23483.1"/>
    </source>
</evidence>
<feature type="transmembrane region" description="Helical" evidence="7">
    <location>
        <begin position="7"/>
        <end position="27"/>
    </location>
</feature>
<protein>
    <submittedName>
        <fullName evidence="9">Monovalent cation/H+ antiporter</fullName>
    </submittedName>
</protein>
<dbReference type="RefSeq" id="WP_146820752.1">
    <property type="nucleotide sequence ID" value="NZ_CP029077.1"/>
</dbReference>
<dbReference type="EMBL" id="CP029077">
    <property type="protein sequence ID" value="QED23483.1"/>
    <property type="molecule type" value="Genomic_DNA"/>
</dbReference>
<feature type="transmembrane region" description="Helical" evidence="7">
    <location>
        <begin position="39"/>
        <end position="59"/>
    </location>
</feature>
<dbReference type="AlphaFoldDB" id="A0A5B8XDZ6"/>
<evidence type="ECO:0000313" key="10">
    <source>
        <dbReference type="Proteomes" id="UP000321934"/>
    </source>
</evidence>
<keyword evidence="3" id="KW-1003">Cell membrane</keyword>
<proteinExistence type="inferred from homology"/>
<evidence type="ECO:0000256" key="7">
    <source>
        <dbReference type="SAM" id="Phobius"/>
    </source>
</evidence>